<evidence type="ECO:0000256" key="1">
    <source>
        <dbReference type="ARBA" id="ARBA00001947"/>
    </source>
</evidence>
<name>W0F1S2_9BACT</name>
<evidence type="ECO:0000313" key="7">
    <source>
        <dbReference type="Proteomes" id="UP000003586"/>
    </source>
</evidence>
<keyword evidence="2" id="KW-0479">Metal-binding</keyword>
<dbReference type="Pfam" id="PF00753">
    <property type="entry name" value="Lactamase_B"/>
    <property type="match status" value="1"/>
</dbReference>
<proteinExistence type="predicted"/>
<dbReference type="GO" id="GO:0046872">
    <property type="term" value="F:metal ion binding"/>
    <property type="evidence" value="ECO:0007669"/>
    <property type="project" value="UniProtKB-KW"/>
</dbReference>
<dbReference type="CDD" id="cd06262">
    <property type="entry name" value="metallo-hydrolase-like_MBL-fold"/>
    <property type="match status" value="1"/>
</dbReference>
<dbReference type="InterPro" id="IPR036866">
    <property type="entry name" value="RibonucZ/Hydroxyglut_hydro"/>
</dbReference>
<dbReference type="SMART" id="SM00849">
    <property type="entry name" value="Lactamase_B"/>
    <property type="match status" value="1"/>
</dbReference>
<dbReference type="SUPFAM" id="SSF56281">
    <property type="entry name" value="Metallo-hydrolase/oxidoreductase"/>
    <property type="match status" value="1"/>
</dbReference>
<accession>W0F1S2</accession>
<dbReference type="GO" id="GO:0016787">
    <property type="term" value="F:hydrolase activity"/>
    <property type="evidence" value="ECO:0007669"/>
    <property type="project" value="UniProtKB-KW"/>
</dbReference>
<dbReference type="Gene3D" id="3.60.15.10">
    <property type="entry name" value="Ribonuclease Z/Hydroxyacylglutathione hydrolase-like"/>
    <property type="match status" value="1"/>
</dbReference>
<dbReference type="PANTHER" id="PTHR46233">
    <property type="entry name" value="HYDROXYACYLGLUTATHIONE HYDROLASE GLOC"/>
    <property type="match status" value="1"/>
</dbReference>
<protein>
    <submittedName>
        <fullName evidence="6">Metallo-beta-lactamase</fullName>
    </submittedName>
</protein>
<dbReference type="STRING" id="929713.NIASO_12450"/>
<keyword evidence="7" id="KW-1185">Reference proteome</keyword>
<dbReference type="RefSeq" id="WP_008585950.1">
    <property type="nucleotide sequence ID" value="NZ_CP007035.1"/>
</dbReference>
<reference evidence="6 7" key="1">
    <citation type="submission" date="2013-12" db="EMBL/GenBank/DDBJ databases">
        <authorList>
            <consortium name="DOE Joint Genome Institute"/>
            <person name="Eisen J."/>
            <person name="Huntemann M."/>
            <person name="Han J."/>
            <person name="Chen A."/>
            <person name="Kyrpides N."/>
            <person name="Mavromatis K."/>
            <person name="Markowitz V."/>
            <person name="Palaniappan K."/>
            <person name="Ivanova N."/>
            <person name="Schaumberg A."/>
            <person name="Pati A."/>
            <person name="Liolios K."/>
            <person name="Nordberg H.P."/>
            <person name="Cantor M.N."/>
            <person name="Hua S.X."/>
            <person name="Woyke T."/>
        </authorList>
    </citation>
    <scope>NUCLEOTIDE SEQUENCE [LARGE SCALE GENOMIC DNA]</scope>
    <source>
        <strain evidence="7">DSM 19437</strain>
    </source>
</reference>
<sequence>MLYIHRFVFNPFQENTYIIYNESNKCMIVDPGCYTDEEREQLVRFIDENKLEPVYLLNTHCHIDHILGNQLVSDKWNLPLHIHQGELPLLQAGPKIAEKYGFDFKPYTGNVLFISEKDKLNLDNDEFTILFTPGHSPASLSFYNKENGLLISGDTLFSGSIGRTDLPGGDFDTLETAIRTQLYTLPDNTKVYSGHGQGTSIGYEKRNNPFVQEN</sequence>
<dbReference type="KEGG" id="nso:NIASO_12450"/>
<keyword evidence="3" id="KW-0378">Hydrolase</keyword>
<keyword evidence="4" id="KW-0862">Zinc</keyword>
<dbReference type="OrthoDB" id="9802248at2"/>
<evidence type="ECO:0000256" key="3">
    <source>
        <dbReference type="ARBA" id="ARBA00022801"/>
    </source>
</evidence>
<evidence type="ECO:0000256" key="4">
    <source>
        <dbReference type="ARBA" id="ARBA00022833"/>
    </source>
</evidence>
<evidence type="ECO:0000259" key="5">
    <source>
        <dbReference type="SMART" id="SM00849"/>
    </source>
</evidence>
<feature type="domain" description="Metallo-beta-lactamase" evidence="5">
    <location>
        <begin position="13"/>
        <end position="195"/>
    </location>
</feature>
<dbReference type="HOGENOM" id="CLU_030571_5_3_10"/>
<dbReference type="Proteomes" id="UP000003586">
    <property type="component" value="Chromosome"/>
</dbReference>
<gene>
    <name evidence="6" type="ORF">NIASO_12450</name>
</gene>
<dbReference type="PANTHER" id="PTHR46233:SF3">
    <property type="entry name" value="HYDROXYACYLGLUTATHIONE HYDROLASE GLOC"/>
    <property type="match status" value="1"/>
</dbReference>
<dbReference type="EMBL" id="CP007035">
    <property type="protein sequence ID" value="AHF15743.1"/>
    <property type="molecule type" value="Genomic_DNA"/>
</dbReference>
<comment type="cofactor">
    <cofactor evidence="1">
        <name>Zn(2+)</name>
        <dbReference type="ChEBI" id="CHEBI:29105"/>
    </cofactor>
</comment>
<evidence type="ECO:0000256" key="2">
    <source>
        <dbReference type="ARBA" id="ARBA00022723"/>
    </source>
</evidence>
<dbReference type="eggNOG" id="COG0491">
    <property type="taxonomic scope" value="Bacteria"/>
</dbReference>
<dbReference type="InterPro" id="IPR051453">
    <property type="entry name" value="MBL_Glyoxalase_II"/>
</dbReference>
<dbReference type="InterPro" id="IPR001279">
    <property type="entry name" value="Metallo-B-lactamas"/>
</dbReference>
<dbReference type="AlphaFoldDB" id="W0F1S2"/>
<organism evidence="6 7">
    <name type="scientific">Niabella soli DSM 19437</name>
    <dbReference type="NCBI Taxonomy" id="929713"/>
    <lineage>
        <taxon>Bacteria</taxon>
        <taxon>Pseudomonadati</taxon>
        <taxon>Bacteroidota</taxon>
        <taxon>Chitinophagia</taxon>
        <taxon>Chitinophagales</taxon>
        <taxon>Chitinophagaceae</taxon>
        <taxon>Niabella</taxon>
    </lineage>
</organism>
<evidence type="ECO:0000313" key="6">
    <source>
        <dbReference type="EMBL" id="AHF15743.1"/>
    </source>
</evidence>